<dbReference type="InterPro" id="IPR010982">
    <property type="entry name" value="Lambda_DNA-bd_dom_sf"/>
</dbReference>
<evidence type="ECO:0000256" key="1">
    <source>
        <dbReference type="ARBA" id="ARBA00023125"/>
    </source>
</evidence>
<dbReference type="PANTHER" id="PTHR46558:SF11">
    <property type="entry name" value="HTH-TYPE TRANSCRIPTIONAL REGULATOR XRE"/>
    <property type="match status" value="1"/>
</dbReference>
<dbReference type="AlphaFoldDB" id="A0A1M6F4E8"/>
<evidence type="ECO:0000313" key="4">
    <source>
        <dbReference type="Proteomes" id="UP000184342"/>
    </source>
</evidence>
<dbReference type="STRING" id="1122934.SAMN02745691_01048"/>
<organism evidence="3 4">
    <name type="scientific">Parasporobacterium paucivorans DSM 15970</name>
    <dbReference type="NCBI Taxonomy" id="1122934"/>
    <lineage>
        <taxon>Bacteria</taxon>
        <taxon>Bacillati</taxon>
        <taxon>Bacillota</taxon>
        <taxon>Clostridia</taxon>
        <taxon>Lachnospirales</taxon>
        <taxon>Lachnospiraceae</taxon>
        <taxon>Parasporobacterium</taxon>
    </lineage>
</organism>
<dbReference type="EMBL" id="FQYT01000009">
    <property type="protein sequence ID" value="SHI92598.1"/>
    <property type="molecule type" value="Genomic_DNA"/>
</dbReference>
<evidence type="ECO:0000313" key="3">
    <source>
        <dbReference type="EMBL" id="SHI92598.1"/>
    </source>
</evidence>
<evidence type="ECO:0000259" key="2">
    <source>
        <dbReference type="PROSITE" id="PS50943"/>
    </source>
</evidence>
<dbReference type="PANTHER" id="PTHR46558">
    <property type="entry name" value="TRACRIPTIONAL REGULATORY PROTEIN-RELATED-RELATED"/>
    <property type="match status" value="1"/>
</dbReference>
<protein>
    <submittedName>
        <fullName evidence="3">DNA-binding transcriptional regulator, XRE-family HTH domain</fullName>
    </submittedName>
</protein>
<dbReference type="GO" id="GO:0003677">
    <property type="term" value="F:DNA binding"/>
    <property type="evidence" value="ECO:0007669"/>
    <property type="project" value="UniProtKB-KW"/>
</dbReference>
<dbReference type="RefSeq" id="WP_073993309.1">
    <property type="nucleotide sequence ID" value="NZ_FQYT01000009.1"/>
</dbReference>
<accession>A0A1M6F4E8</accession>
<dbReference type="CDD" id="cd00093">
    <property type="entry name" value="HTH_XRE"/>
    <property type="match status" value="1"/>
</dbReference>
<reference evidence="3 4" key="1">
    <citation type="submission" date="2016-11" db="EMBL/GenBank/DDBJ databases">
        <authorList>
            <person name="Jaros S."/>
            <person name="Januszkiewicz K."/>
            <person name="Wedrychowicz H."/>
        </authorList>
    </citation>
    <scope>NUCLEOTIDE SEQUENCE [LARGE SCALE GENOMIC DNA]</scope>
    <source>
        <strain evidence="3 4">DSM 15970</strain>
    </source>
</reference>
<dbReference type="SMART" id="SM00530">
    <property type="entry name" value="HTH_XRE"/>
    <property type="match status" value="1"/>
</dbReference>
<name>A0A1M6F4E8_9FIRM</name>
<dbReference type="PROSITE" id="PS50943">
    <property type="entry name" value="HTH_CROC1"/>
    <property type="match status" value="1"/>
</dbReference>
<dbReference type="Proteomes" id="UP000184342">
    <property type="component" value="Unassembled WGS sequence"/>
</dbReference>
<keyword evidence="1 3" id="KW-0238">DNA-binding</keyword>
<dbReference type="Gene3D" id="1.10.260.40">
    <property type="entry name" value="lambda repressor-like DNA-binding domains"/>
    <property type="match status" value="1"/>
</dbReference>
<dbReference type="InterPro" id="IPR001387">
    <property type="entry name" value="Cro/C1-type_HTH"/>
</dbReference>
<sequence length="200" mass="23205">MNLGEKIKTIRLYKGMKQSELADKASISRVSIGNYERGDRIPSTEILFKIAAALEVPVWDLLGIDKQQAINEIDSPDENNGLNYKSLLDQEERQKKDKLREKLKEGDKGMAQDELFDIVDNLSHFNVREGLSESELKRITCFFNSYNCDFSYNYASERYILKNNKTDKEILISASELIDFVSEVMFTIEEKIKELFFTYE</sequence>
<keyword evidence="4" id="KW-1185">Reference proteome</keyword>
<dbReference type="OrthoDB" id="9801008at2"/>
<dbReference type="SUPFAM" id="SSF47413">
    <property type="entry name" value="lambda repressor-like DNA-binding domains"/>
    <property type="match status" value="1"/>
</dbReference>
<feature type="domain" description="HTH cro/C1-type" evidence="2">
    <location>
        <begin position="7"/>
        <end position="61"/>
    </location>
</feature>
<proteinExistence type="predicted"/>
<gene>
    <name evidence="3" type="ORF">SAMN02745691_01048</name>
</gene>
<dbReference type="Pfam" id="PF01381">
    <property type="entry name" value="HTH_3"/>
    <property type="match status" value="1"/>
</dbReference>